<feature type="non-terminal residue" evidence="1">
    <location>
        <position position="310"/>
    </location>
</feature>
<dbReference type="AlphaFoldDB" id="A0A1B6LKX7"/>
<gene>
    <name evidence="1" type="ORF">g.49576</name>
</gene>
<dbReference type="EMBL" id="GEBQ01015622">
    <property type="protein sequence ID" value="JAT24355.1"/>
    <property type="molecule type" value="Transcribed_RNA"/>
</dbReference>
<name>A0A1B6LKX7_9HEMI</name>
<protein>
    <submittedName>
        <fullName evidence="1">Uncharacterized protein</fullName>
    </submittedName>
</protein>
<sequence>MAVSLVPEHLRKPELVFEMQSRSLVPDPDVKGLRAQLRSHMGVKRAWQPSFVFESEFDACKTRMEELEDDIDMPSLSGSARARLGSQILHWHDRIELLASAPGIDVDSLKWTREACVKLRTALESLAEVKSVKEKGSIFSESVPNGFLAAPLIPDHVSREPAPILANPTCLEPTPEGDGEYGRGLVPKFSCFGKLPHPLAAAFQNFPRVDGLDVNALVIFLREVFRLREFPGMTDETLMQMLASFCLKPLSERVVDCVRRGVPFDRFHAEVLEFFIPIRVMERLRVELLYRPQAPVETLSQFVGEIREVA</sequence>
<organism evidence="1">
    <name type="scientific">Graphocephala atropunctata</name>
    <dbReference type="NCBI Taxonomy" id="36148"/>
    <lineage>
        <taxon>Eukaryota</taxon>
        <taxon>Metazoa</taxon>
        <taxon>Ecdysozoa</taxon>
        <taxon>Arthropoda</taxon>
        <taxon>Hexapoda</taxon>
        <taxon>Insecta</taxon>
        <taxon>Pterygota</taxon>
        <taxon>Neoptera</taxon>
        <taxon>Paraneoptera</taxon>
        <taxon>Hemiptera</taxon>
        <taxon>Auchenorrhyncha</taxon>
        <taxon>Membracoidea</taxon>
        <taxon>Cicadellidae</taxon>
        <taxon>Cicadellinae</taxon>
        <taxon>Cicadellini</taxon>
        <taxon>Graphocephala</taxon>
    </lineage>
</organism>
<evidence type="ECO:0000313" key="1">
    <source>
        <dbReference type="EMBL" id="JAT24355.1"/>
    </source>
</evidence>
<accession>A0A1B6LKX7</accession>
<reference evidence="1" key="1">
    <citation type="submission" date="2015-11" db="EMBL/GenBank/DDBJ databases">
        <title>De novo transcriptome assembly of four potential Pierce s Disease insect vectors from Arizona vineyards.</title>
        <authorList>
            <person name="Tassone E.E."/>
        </authorList>
    </citation>
    <scope>NUCLEOTIDE SEQUENCE</scope>
</reference>
<proteinExistence type="predicted"/>